<evidence type="ECO:0000313" key="5">
    <source>
        <dbReference type="EMBL" id="OGY37202.1"/>
    </source>
</evidence>
<dbReference type="InterPro" id="IPR014026">
    <property type="entry name" value="UDP-Glc/GDP-Man_DH_dimer"/>
</dbReference>
<evidence type="ECO:0000313" key="6">
    <source>
        <dbReference type="Proteomes" id="UP000177941"/>
    </source>
</evidence>
<dbReference type="InterPro" id="IPR008927">
    <property type="entry name" value="6-PGluconate_DH-like_C_sf"/>
</dbReference>
<comment type="caution">
    <text evidence="5">The sequence shown here is derived from an EMBL/GenBank/DDBJ whole genome shotgun (WGS) entry which is preliminary data.</text>
</comment>
<keyword evidence="2" id="KW-0520">NAD</keyword>
<dbReference type="Proteomes" id="UP000177941">
    <property type="component" value="Unassembled WGS sequence"/>
</dbReference>
<sequence>MKKTVAIVGLGYVGLPLALVARNKGWNVVGFDVDEKKIAKIMQGKAPFEDVYVEKELANAPLHASTKPSVIANADVVVVAVPTPVTSDHMPDLTPLTSSLESILPYLKNGQLLSIESTINPGVMAEVVLPVIQKRPELNIHIVHCPERVNPGDATWSVANIPRVIGGFTKDATRKGKEFYESILDAKVKEMDSVMEAEAVKILENTFRDINIAFVNEMAKSFDTLGIDIKNVIEGAATKPFAFMPHYPGNGVGGHCISVDPYYMIEKARQAGFDHEFLKLAREINNSMPAFAVSLIDRAKEKLSLQDPIEVALLGLSYKKDIDDIRESPALEMRKILENRSDISLRVFDPHVPRLSTVESLDAALQGTEVVILATNHSDLIDALTPGNLKKYGVACVIDGKNALDADGIAQEGILYLGIGRSRE</sequence>
<dbReference type="EMBL" id="MHHS01000016">
    <property type="protein sequence ID" value="OGY37202.1"/>
    <property type="molecule type" value="Genomic_DNA"/>
</dbReference>
<dbReference type="SUPFAM" id="SSF48179">
    <property type="entry name" value="6-phosphogluconate dehydrogenase C-terminal domain-like"/>
    <property type="match status" value="1"/>
</dbReference>
<dbReference type="InterPro" id="IPR028359">
    <property type="entry name" value="UDP_ManNAc/GlcNAc_DH"/>
</dbReference>
<dbReference type="SMART" id="SM00984">
    <property type="entry name" value="UDPG_MGDP_dh_C"/>
    <property type="match status" value="1"/>
</dbReference>
<feature type="domain" description="UDP-glucose/GDP-mannose dehydrogenase C-terminal" evidence="4">
    <location>
        <begin position="312"/>
        <end position="406"/>
    </location>
</feature>
<dbReference type="GO" id="GO:0051287">
    <property type="term" value="F:NAD binding"/>
    <property type="evidence" value="ECO:0007669"/>
    <property type="project" value="InterPro"/>
</dbReference>
<dbReference type="InterPro" id="IPR036291">
    <property type="entry name" value="NAD(P)-bd_dom_sf"/>
</dbReference>
<evidence type="ECO:0000259" key="4">
    <source>
        <dbReference type="SMART" id="SM00984"/>
    </source>
</evidence>
<dbReference type="PIRSF" id="PIRSF000124">
    <property type="entry name" value="UDPglc_GDPman_dh"/>
    <property type="match status" value="1"/>
</dbReference>
<comment type="similarity">
    <text evidence="3">Belongs to the UDP-glucose/GDP-mannose dehydrogenase family.</text>
</comment>
<dbReference type="GO" id="GO:0000271">
    <property type="term" value="P:polysaccharide biosynthetic process"/>
    <property type="evidence" value="ECO:0007669"/>
    <property type="project" value="InterPro"/>
</dbReference>
<gene>
    <name evidence="5" type="ORF">A3E36_01215</name>
</gene>
<evidence type="ECO:0000256" key="2">
    <source>
        <dbReference type="ARBA" id="ARBA00023027"/>
    </source>
</evidence>
<evidence type="ECO:0000256" key="3">
    <source>
        <dbReference type="PIRNR" id="PIRNR000124"/>
    </source>
</evidence>
<proteinExistence type="inferred from homology"/>
<dbReference type="Pfam" id="PF00984">
    <property type="entry name" value="UDPG_MGDP_dh"/>
    <property type="match status" value="1"/>
</dbReference>
<accession>A0A1G1XBA9</accession>
<dbReference type="Pfam" id="PF03720">
    <property type="entry name" value="UDPG_MGDP_dh_C"/>
    <property type="match status" value="1"/>
</dbReference>
<dbReference type="InterPro" id="IPR014027">
    <property type="entry name" value="UDP-Glc/GDP-Man_DH_C"/>
</dbReference>
<name>A0A1G1XBA9_9BACT</name>
<dbReference type="GO" id="GO:0016616">
    <property type="term" value="F:oxidoreductase activity, acting on the CH-OH group of donors, NAD or NADP as acceptor"/>
    <property type="evidence" value="ECO:0007669"/>
    <property type="project" value="InterPro"/>
</dbReference>
<dbReference type="InterPro" id="IPR001732">
    <property type="entry name" value="UDP-Glc/GDP-Man_DH_N"/>
</dbReference>
<organism evidence="5 6">
    <name type="scientific">Candidatus Andersenbacteria bacterium RIFCSPHIGHO2_12_FULL_45_11b</name>
    <dbReference type="NCBI Taxonomy" id="1797282"/>
    <lineage>
        <taxon>Bacteria</taxon>
        <taxon>Candidatus Anderseniibacteriota</taxon>
    </lineage>
</organism>
<dbReference type="InterPro" id="IPR017476">
    <property type="entry name" value="UDP-Glc/GDP-Man"/>
</dbReference>
<keyword evidence="1" id="KW-0560">Oxidoreductase</keyword>
<dbReference type="PANTHER" id="PTHR43491">
    <property type="entry name" value="UDP-N-ACETYL-D-MANNOSAMINE DEHYDROGENASE"/>
    <property type="match status" value="1"/>
</dbReference>
<dbReference type="PANTHER" id="PTHR43491:SF1">
    <property type="entry name" value="UDP-N-ACETYL-D-MANNOSAMINE DEHYDROGENASE"/>
    <property type="match status" value="1"/>
</dbReference>
<dbReference type="InterPro" id="IPR036220">
    <property type="entry name" value="UDP-Glc/GDP-Man_DH_C_sf"/>
</dbReference>
<dbReference type="SUPFAM" id="SSF52413">
    <property type="entry name" value="UDP-glucose/GDP-mannose dehydrogenase C-terminal domain"/>
    <property type="match status" value="1"/>
</dbReference>
<protein>
    <recommendedName>
        <fullName evidence="4">UDP-glucose/GDP-mannose dehydrogenase C-terminal domain-containing protein</fullName>
    </recommendedName>
</protein>
<dbReference type="AlphaFoldDB" id="A0A1G1XBA9"/>
<dbReference type="SUPFAM" id="SSF51735">
    <property type="entry name" value="NAD(P)-binding Rossmann-fold domains"/>
    <property type="match status" value="1"/>
</dbReference>
<dbReference type="NCBIfam" id="TIGR03026">
    <property type="entry name" value="NDP-sugDHase"/>
    <property type="match status" value="1"/>
</dbReference>
<evidence type="ECO:0000256" key="1">
    <source>
        <dbReference type="ARBA" id="ARBA00023002"/>
    </source>
</evidence>
<dbReference type="PIRSF" id="PIRSF500136">
    <property type="entry name" value="UDP_ManNAc_DH"/>
    <property type="match status" value="1"/>
</dbReference>
<dbReference type="Gene3D" id="3.40.50.720">
    <property type="entry name" value="NAD(P)-binding Rossmann-like Domain"/>
    <property type="match status" value="2"/>
</dbReference>
<dbReference type="GO" id="GO:0016628">
    <property type="term" value="F:oxidoreductase activity, acting on the CH-CH group of donors, NAD or NADP as acceptor"/>
    <property type="evidence" value="ECO:0007669"/>
    <property type="project" value="InterPro"/>
</dbReference>
<reference evidence="5 6" key="1">
    <citation type="journal article" date="2016" name="Nat. Commun.">
        <title>Thousands of microbial genomes shed light on interconnected biogeochemical processes in an aquifer system.</title>
        <authorList>
            <person name="Anantharaman K."/>
            <person name="Brown C.T."/>
            <person name="Hug L.A."/>
            <person name="Sharon I."/>
            <person name="Castelle C.J."/>
            <person name="Probst A.J."/>
            <person name="Thomas B.C."/>
            <person name="Singh A."/>
            <person name="Wilkins M.J."/>
            <person name="Karaoz U."/>
            <person name="Brodie E.L."/>
            <person name="Williams K.H."/>
            <person name="Hubbard S.S."/>
            <person name="Banfield J.F."/>
        </authorList>
    </citation>
    <scope>NUCLEOTIDE SEQUENCE [LARGE SCALE GENOMIC DNA]</scope>
</reference>
<dbReference type="Pfam" id="PF03721">
    <property type="entry name" value="UDPG_MGDP_dh_N"/>
    <property type="match status" value="1"/>
</dbReference>